<evidence type="ECO:0000313" key="2">
    <source>
        <dbReference type="Proteomes" id="UP000724874"/>
    </source>
</evidence>
<dbReference type="EMBL" id="JADNYJ010000127">
    <property type="protein sequence ID" value="KAF8881958.1"/>
    <property type="molecule type" value="Genomic_DNA"/>
</dbReference>
<name>A0A9P5TJB4_GYMJU</name>
<reference evidence="1" key="1">
    <citation type="submission" date="2020-11" db="EMBL/GenBank/DDBJ databases">
        <authorList>
            <consortium name="DOE Joint Genome Institute"/>
            <person name="Ahrendt S."/>
            <person name="Riley R."/>
            <person name="Andreopoulos W."/>
            <person name="LaButti K."/>
            <person name="Pangilinan J."/>
            <person name="Ruiz-duenas F.J."/>
            <person name="Barrasa J.M."/>
            <person name="Sanchez-Garcia M."/>
            <person name="Camarero S."/>
            <person name="Miyauchi S."/>
            <person name="Serrano A."/>
            <person name="Linde D."/>
            <person name="Babiker R."/>
            <person name="Drula E."/>
            <person name="Ayuso-Fernandez I."/>
            <person name="Pacheco R."/>
            <person name="Padilla G."/>
            <person name="Ferreira P."/>
            <person name="Barriuso J."/>
            <person name="Kellner H."/>
            <person name="Castanera R."/>
            <person name="Alfaro M."/>
            <person name="Ramirez L."/>
            <person name="Pisabarro A.G."/>
            <person name="Kuo A."/>
            <person name="Tritt A."/>
            <person name="Lipzen A."/>
            <person name="He G."/>
            <person name="Yan M."/>
            <person name="Ng V."/>
            <person name="Cullen D."/>
            <person name="Martin F."/>
            <person name="Rosso M.-N."/>
            <person name="Henrissat B."/>
            <person name="Hibbett D."/>
            <person name="Martinez A.T."/>
            <person name="Grigoriev I.V."/>
        </authorList>
    </citation>
    <scope>NUCLEOTIDE SEQUENCE</scope>
    <source>
        <strain evidence="1">AH 44721</strain>
    </source>
</reference>
<keyword evidence="2" id="KW-1185">Reference proteome</keyword>
<proteinExistence type="predicted"/>
<gene>
    <name evidence="1" type="ORF">CPB84DRAFT_1791408</name>
</gene>
<accession>A0A9P5TJB4</accession>
<dbReference type="AlphaFoldDB" id="A0A9P5TJB4"/>
<dbReference type="Proteomes" id="UP000724874">
    <property type="component" value="Unassembled WGS sequence"/>
</dbReference>
<organism evidence="1 2">
    <name type="scientific">Gymnopilus junonius</name>
    <name type="common">Spectacular rustgill mushroom</name>
    <name type="synonym">Gymnopilus spectabilis subsp. junonius</name>
    <dbReference type="NCBI Taxonomy" id="109634"/>
    <lineage>
        <taxon>Eukaryota</taxon>
        <taxon>Fungi</taxon>
        <taxon>Dikarya</taxon>
        <taxon>Basidiomycota</taxon>
        <taxon>Agaricomycotina</taxon>
        <taxon>Agaricomycetes</taxon>
        <taxon>Agaricomycetidae</taxon>
        <taxon>Agaricales</taxon>
        <taxon>Agaricineae</taxon>
        <taxon>Hymenogastraceae</taxon>
        <taxon>Gymnopilus</taxon>
    </lineage>
</organism>
<protein>
    <submittedName>
        <fullName evidence="1">Uncharacterized protein</fullName>
    </submittedName>
</protein>
<sequence>HLSRASKLLSCAFGGLSIHTYSAKPHCATRVVSSRVWGCLDSPSSPVMVRHTTLCSQVYSTKRDPRR</sequence>
<comment type="caution">
    <text evidence="1">The sequence shown here is derived from an EMBL/GenBank/DDBJ whole genome shotgun (WGS) entry which is preliminary data.</text>
</comment>
<feature type="non-terminal residue" evidence="1">
    <location>
        <position position="67"/>
    </location>
</feature>
<evidence type="ECO:0000313" key="1">
    <source>
        <dbReference type="EMBL" id="KAF8881958.1"/>
    </source>
</evidence>